<evidence type="ECO:0000313" key="2">
    <source>
        <dbReference type="Proteomes" id="UP001604336"/>
    </source>
</evidence>
<dbReference type="GO" id="GO:0006508">
    <property type="term" value="P:proteolysis"/>
    <property type="evidence" value="ECO:0007669"/>
    <property type="project" value="UniProtKB-KW"/>
</dbReference>
<evidence type="ECO:0000313" key="1">
    <source>
        <dbReference type="EMBL" id="KAL2526221.1"/>
    </source>
</evidence>
<dbReference type="GO" id="GO:0008233">
    <property type="term" value="F:peptidase activity"/>
    <property type="evidence" value="ECO:0007669"/>
    <property type="project" value="UniProtKB-KW"/>
</dbReference>
<keyword evidence="1" id="KW-0645">Protease</keyword>
<reference evidence="2" key="1">
    <citation type="submission" date="2024-07" db="EMBL/GenBank/DDBJ databases">
        <title>Two chromosome-level genome assemblies of Korean endemic species Abeliophyllum distichum and Forsythia ovata (Oleaceae).</title>
        <authorList>
            <person name="Jang H."/>
        </authorList>
    </citation>
    <scope>NUCLEOTIDE SEQUENCE [LARGE SCALE GENOMIC DNA]</scope>
</reference>
<keyword evidence="1" id="KW-0378">Hydrolase</keyword>
<dbReference type="AlphaFoldDB" id="A0ABD1UMP9"/>
<dbReference type="Proteomes" id="UP001604336">
    <property type="component" value="Unassembled WGS sequence"/>
</dbReference>
<dbReference type="EMBL" id="JBFOLK010000003">
    <property type="protein sequence ID" value="KAL2526221.1"/>
    <property type="molecule type" value="Genomic_DNA"/>
</dbReference>
<name>A0ABD1UMP9_9LAMI</name>
<accession>A0ABD1UMP9</accession>
<comment type="caution">
    <text evidence="1">The sequence shown here is derived from an EMBL/GenBank/DDBJ whole genome shotgun (WGS) entry which is preliminary data.</text>
</comment>
<keyword evidence="2" id="KW-1185">Reference proteome</keyword>
<organism evidence="1 2">
    <name type="scientific">Abeliophyllum distichum</name>
    <dbReference type="NCBI Taxonomy" id="126358"/>
    <lineage>
        <taxon>Eukaryota</taxon>
        <taxon>Viridiplantae</taxon>
        <taxon>Streptophyta</taxon>
        <taxon>Embryophyta</taxon>
        <taxon>Tracheophyta</taxon>
        <taxon>Spermatophyta</taxon>
        <taxon>Magnoliopsida</taxon>
        <taxon>eudicotyledons</taxon>
        <taxon>Gunneridae</taxon>
        <taxon>Pentapetalae</taxon>
        <taxon>asterids</taxon>
        <taxon>lamiids</taxon>
        <taxon>Lamiales</taxon>
        <taxon>Oleaceae</taxon>
        <taxon>Forsythieae</taxon>
        <taxon>Abeliophyllum</taxon>
    </lineage>
</organism>
<sequence length="144" mass="15106">MASHLFPTTPIKSASPSPNPNPILFAPSSVRASLSTSFISPFVGGSVSGDFSGHKIRPASLNPYSSGTRSKRGVVTMVPEKFLNENCAVHVLYLPSDRRLSISLSPSDCRQIQRSSETAATAAILKASLSKAATAAPDETSSDD</sequence>
<proteinExistence type="predicted"/>
<protein>
    <submittedName>
        <fullName evidence="1">ATP-dependent Clp protease proteolytic subunit</fullName>
    </submittedName>
</protein>
<gene>
    <name evidence="1" type="ORF">Adt_11275</name>
</gene>